<name>A0A3P7NI37_DIBLA</name>
<feature type="compositionally biased region" description="Polar residues" evidence="1">
    <location>
        <begin position="162"/>
        <end position="175"/>
    </location>
</feature>
<proteinExistence type="predicted"/>
<protein>
    <submittedName>
        <fullName evidence="2">Uncharacterized protein</fullName>
    </submittedName>
</protein>
<dbReference type="AlphaFoldDB" id="A0A3P7NI37"/>
<reference evidence="2 3" key="1">
    <citation type="submission" date="2018-11" db="EMBL/GenBank/DDBJ databases">
        <authorList>
            <consortium name="Pathogen Informatics"/>
        </authorList>
    </citation>
    <scope>NUCLEOTIDE SEQUENCE [LARGE SCALE GENOMIC DNA]</scope>
</reference>
<gene>
    <name evidence="2" type="ORF">DILT_LOCUS18092</name>
</gene>
<sequence length="206" mass="23340">MNTDELPARLFQVVEKVVLPASQTVRPEKYAIYEDCDLWENRMRTYIELLDEGSRPATILLFLDYEVLTVARVANITSTLTTVTILDRLRREFGRTLTPWVARKLIKYRRQMAGESVGQYQRHLCAFACTAYVDASFGELLSRILKIFIDGVATSEVKPNSHVATQHSSSWTPNSPDKRNLASLPGHNPKGPHRCSSIPDQQPFCS</sequence>
<feature type="region of interest" description="Disordered" evidence="1">
    <location>
        <begin position="160"/>
        <end position="206"/>
    </location>
</feature>
<dbReference type="OrthoDB" id="6241372at2759"/>
<dbReference type="EMBL" id="UYRU01097279">
    <property type="protein sequence ID" value="VDN39980.1"/>
    <property type="molecule type" value="Genomic_DNA"/>
</dbReference>
<dbReference type="Proteomes" id="UP000281553">
    <property type="component" value="Unassembled WGS sequence"/>
</dbReference>
<evidence type="ECO:0000313" key="2">
    <source>
        <dbReference type="EMBL" id="VDN39980.1"/>
    </source>
</evidence>
<evidence type="ECO:0000313" key="3">
    <source>
        <dbReference type="Proteomes" id="UP000281553"/>
    </source>
</evidence>
<evidence type="ECO:0000256" key="1">
    <source>
        <dbReference type="SAM" id="MobiDB-lite"/>
    </source>
</evidence>
<accession>A0A3P7NI37</accession>
<organism evidence="2 3">
    <name type="scientific">Dibothriocephalus latus</name>
    <name type="common">Fish tapeworm</name>
    <name type="synonym">Diphyllobothrium latum</name>
    <dbReference type="NCBI Taxonomy" id="60516"/>
    <lineage>
        <taxon>Eukaryota</taxon>
        <taxon>Metazoa</taxon>
        <taxon>Spiralia</taxon>
        <taxon>Lophotrochozoa</taxon>
        <taxon>Platyhelminthes</taxon>
        <taxon>Cestoda</taxon>
        <taxon>Eucestoda</taxon>
        <taxon>Diphyllobothriidea</taxon>
        <taxon>Diphyllobothriidae</taxon>
        <taxon>Dibothriocephalus</taxon>
    </lineage>
</organism>
<keyword evidence="3" id="KW-1185">Reference proteome</keyword>